<dbReference type="InterPro" id="IPR013105">
    <property type="entry name" value="TPR_2"/>
</dbReference>
<accession>A0ABV3RSP6</accession>
<reference evidence="5 6" key="1">
    <citation type="submission" date="2024-07" db="EMBL/GenBank/DDBJ databases">
        <title>Marimonas sp.nov., isolated from tidal-flat sediment.</title>
        <authorList>
            <person name="Jayan J.N."/>
            <person name="Lee S.S."/>
        </authorList>
    </citation>
    <scope>NUCLEOTIDE SEQUENCE [LARGE SCALE GENOMIC DNA]</scope>
    <source>
        <strain evidence="5 6">MJW-29</strain>
    </source>
</reference>
<evidence type="ECO:0000313" key="6">
    <source>
        <dbReference type="Proteomes" id="UP001556098"/>
    </source>
</evidence>
<dbReference type="InterPro" id="IPR050697">
    <property type="entry name" value="Adenylyl/Guanylyl_Cyclase_3/4"/>
</dbReference>
<name>A0ABV3RSP6_9RHOB</name>
<dbReference type="SMART" id="SM00028">
    <property type="entry name" value="TPR"/>
    <property type="match status" value="2"/>
</dbReference>
<dbReference type="InterPro" id="IPR029787">
    <property type="entry name" value="Nucleotide_cyclase"/>
</dbReference>
<dbReference type="PROSITE" id="PS50125">
    <property type="entry name" value="GUANYLATE_CYCLASE_2"/>
    <property type="match status" value="1"/>
</dbReference>
<comment type="caution">
    <text evidence="5">The sequence shown here is derived from an EMBL/GenBank/DDBJ whole genome shotgun (WGS) entry which is preliminary data.</text>
</comment>
<dbReference type="CDD" id="cd07302">
    <property type="entry name" value="CHD"/>
    <property type="match status" value="1"/>
</dbReference>
<proteinExistence type="predicted"/>
<dbReference type="PROSITE" id="PS50293">
    <property type="entry name" value="TPR_REGION"/>
    <property type="match status" value="1"/>
</dbReference>
<dbReference type="PROSITE" id="PS50005">
    <property type="entry name" value="TPR"/>
    <property type="match status" value="1"/>
</dbReference>
<keyword evidence="6" id="KW-1185">Reference proteome</keyword>
<feature type="domain" description="Guanylate cyclase" evidence="4">
    <location>
        <begin position="1"/>
        <end position="114"/>
    </location>
</feature>
<dbReference type="PANTHER" id="PTHR43081">
    <property type="entry name" value="ADENYLATE CYCLASE, TERMINAL-DIFFERENTIATION SPECIFIC-RELATED"/>
    <property type="match status" value="1"/>
</dbReference>
<sequence length="581" mass="64036">MAADLVGFSRLVSADEEKVIAKLRRLRSETIDPMISEHDGRIVKTMGDGLLVEFSSSSAAVRMAVALQDQMQELEAKEAVDDRFQFRIGINSGEVVVQGEDVLGDCVNIAARLESLAPPGGICVGRTVFELVDGKIDTKLTPLGPQQVKNIPHPIDAWRVEIDGVVTQPAGIPGRDRASIAVLPFENMSSDPEQDFLADGIVEDVITELSRFRDLFVMARNSSFAYKGTSKDVRQIAKELGVEYIVEGSVRRAGNRLRVTAQLIETESGTHVWAERWDRTIDDLFSLQDELTGAIVSAVQPELGAHERALTLSKPVESLSVWELCHRASDWQARIDAEKFDECERLLRRALELEPDNVRALVHFSRLQVSRVFLGIGRDRDAELADCLAAGRRAVELDGRNDEAHRALGISLVAAGRFDEALNTIERGLSLNPNNSGLHYSRSFCWLRPPYEFPDRVEADTNMALKLSPRDPLKVHCHGLTGQAWLASGKPGCEDKARAAFELAAHEANTIWPYIATAAALNVRQGNTERARDFLSAALGRTPNASLAKLSNAFPNPWWTASWARIAEAGELLVELGLPRE</sequence>
<dbReference type="Gene3D" id="3.30.70.1230">
    <property type="entry name" value="Nucleotide cyclase"/>
    <property type="match status" value="1"/>
</dbReference>
<evidence type="ECO:0000256" key="2">
    <source>
        <dbReference type="ARBA" id="ARBA00022803"/>
    </source>
</evidence>
<protein>
    <submittedName>
        <fullName evidence="5">Adenylate/guanylate cyclase domain-containing protein</fullName>
    </submittedName>
</protein>
<dbReference type="SUPFAM" id="SSF55073">
    <property type="entry name" value="Nucleotide cyclase"/>
    <property type="match status" value="1"/>
</dbReference>
<evidence type="ECO:0000256" key="3">
    <source>
        <dbReference type="PROSITE-ProRule" id="PRU00339"/>
    </source>
</evidence>
<dbReference type="InterPro" id="IPR019734">
    <property type="entry name" value="TPR_rpt"/>
</dbReference>
<feature type="repeat" description="TPR" evidence="3">
    <location>
        <begin position="402"/>
        <end position="435"/>
    </location>
</feature>
<dbReference type="EMBL" id="JBFNXX010000026">
    <property type="protein sequence ID" value="MEW9921975.1"/>
    <property type="molecule type" value="Genomic_DNA"/>
</dbReference>
<evidence type="ECO:0000256" key="1">
    <source>
        <dbReference type="ARBA" id="ARBA00022737"/>
    </source>
</evidence>
<dbReference type="InterPro" id="IPR001054">
    <property type="entry name" value="A/G_cyclase"/>
</dbReference>
<dbReference type="PANTHER" id="PTHR43081:SF19">
    <property type="entry name" value="PH-SENSITIVE ADENYLATE CYCLASE RV1264"/>
    <property type="match status" value="1"/>
</dbReference>
<dbReference type="InterPro" id="IPR011990">
    <property type="entry name" value="TPR-like_helical_dom_sf"/>
</dbReference>
<dbReference type="Proteomes" id="UP001556098">
    <property type="component" value="Unassembled WGS sequence"/>
</dbReference>
<dbReference type="Pfam" id="PF07719">
    <property type="entry name" value="TPR_2"/>
    <property type="match status" value="1"/>
</dbReference>
<keyword evidence="2 3" id="KW-0802">TPR repeat</keyword>
<dbReference type="SUPFAM" id="SSF48452">
    <property type="entry name" value="TPR-like"/>
    <property type="match status" value="1"/>
</dbReference>
<evidence type="ECO:0000313" key="5">
    <source>
        <dbReference type="EMBL" id="MEW9921975.1"/>
    </source>
</evidence>
<organism evidence="5 6">
    <name type="scientific">Sulfitobacter sediminis</name>
    <dbReference type="NCBI Taxonomy" id="3234186"/>
    <lineage>
        <taxon>Bacteria</taxon>
        <taxon>Pseudomonadati</taxon>
        <taxon>Pseudomonadota</taxon>
        <taxon>Alphaproteobacteria</taxon>
        <taxon>Rhodobacterales</taxon>
        <taxon>Roseobacteraceae</taxon>
        <taxon>Sulfitobacter</taxon>
    </lineage>
</organism>
<dbReference type="SMART" id="SM00044">
    <property type="entry name" value="CYCc"/>
    <property type="match status" value="1"/>
</dbReference>
<dbReference type="Gene3D" id="1.25.40.10">
    <property type="entry name" value="Tetratricopeptide repeat domain"/>
    <property type="match status" value="1"/>
</dbReference>
<keyword evidence="1" id="KW-0677">Repeat</keyword>
<dbReference type="RefSeq" id="WP_367879674.1">
    <property type="nucleotide sequence ID" value="NZ_JBFNXX010000026.1"/>
</dbReference>
<dbReference type="Gene3D" id="3.40.50.10070">
    <property type="entry name" value="TolB, N-terminal domain"/>
    <property type="match status" value="1"/>
</dbReference>
<evidence type="ECO:0000259" key="4">
    <source>
        <dbReference type="PROSITE" id="PS50125"/>
    </source>
</evidence>
<gene>
    <name evidence="5" type="ORF">AB2B41_20405</name>
</gene>
<dbReference type="Pfam" id="PF00211">
    <property type="entry name" value="Guanylate_cyc"/>
    <property type="match status" value="1"/>
</dbReference>